<sequence length="83" mass="9004">MLGSPAMMWQLTVYVVGCWLLMYLIAAILAAVLSLVSGVQGWWQRRRAARRSRPAIGIGEAGMRLLLGFAIAAVLAYVVGPML</sequence>
<accession>A0ABN2E6L7</accession>
<reference evidence="2 3" key="1">
    <citation type="journal article" date="2019" name="Int. J. Syst. Evol. Microbiol.">
        <title>The Global Catalogue of Microorganisms (GCM) 10K type strain sequencing project: providing services to taxonomists for standard genome sequencing and annotation.</title>
        <authorList>
            <consortium name="The Broad Institute Genomics Platform"/>
            <consortium name="The Broad Institute Genome Sequencing Center for Infectious Disease"/>
            <person name="Wu L."/>
            <person name="Ma J."/>
        </authorList>
    </citation>
    <scope>NUCLEOTIDE SEQUENCE [LARGE SCALE GENOMIC DNA]</scope>
    <source>
        <strain evidence="2 3">JCM 14304</strain>
    </source>
</reference>
<proteinExistence type="predicted"/>
<keyword evidence="1" id="KW-0812">Transmembrane</keyword>
<keyword evidence="1" id="KW-1133">Transmembrane helix</keyword>
<evidence type="ECO:0000256" key="1">
    <source>
        <dbReference type="SAM" id="Phobius"/>
    </source>
</evidence>
<feature type="transmembrane region" description="Helical" evidence="1">
    <location>
        <begin position="20"/>
        <end position="43"/>
    </location>
</feature>
<dbReference type="EMBL" id="BAAAND010000008">
    <property type="protein sequence ID" value="GAA1595021.1"/>
    <property type="molecule type" value="Genomic_DNA"/>
</dbReference>
<feature type="transmembrane region" description="Helical" evidence="1">
    <location>
        <begin position="63"/>
        <end position="80"/>
    </location>
</feature>
<gene>
    <name evidence="2" type="ORF">GCM10009742_47160</name>
</gene>
<keyword evidence="1" id="KW-0472">Membrane</keyword>
<dbReference type="Proteomes" id="UP001500190">
    <property type="component" value="Unassembled WGS sequence"/>
</dbReference>
<name>A0ABN2E6L7_9ACTN</name>
<evidence type="ECO:0000313" key="2">
    <source>
        <dbReference type="EMBL" id="GAA1595021.1"/>
    </source>
</evidence>
<comment type="caution">
    <text evidence="2">The sequence shown here is derived from an EMBL/GenBank/DDBJ whole genome shotgun (WGS) entry which is preliminary data.</text>
</comment>
<organism evidence="2 3">
    <name type="scientific">Kribbella karoonensis</name>
    <dbReference type="NCBI Taxonomy" id="324851"/>
    <lineage>
        <taxon>Bacteria</taxon>
        <taxon>Bacillati</taxon>
        <taxon>Actinomycetota</taxon>
        <taxon>Actinomycetes</taxon>
        <taxon>Propionibacteriales</taxon>
        <taxon>Kribbellaceae</taxon>
        <taxon>Kribbella</taxon>
    </lineage>
</organism>
<protein>
    <submittedName>
        <fullName evidence="2">Uncharacterized protein</fullName>
    </submittedName>
</protein>
<evidence type="ECO:0000313" key="3">
    <source>
        <dbReference type="Proteomes" id="UP001500190"/>
    </source>
</evidence>
<keyword evidence="3" id="KW-1185">Reference proteome</keyword>